<reference evidence="2" key="1">
    <citation type="submission" date="2020-05" db="EMBL/GenBank/DDBJ databases">
        <authorList>
            <person name="Chiriac C."/>
            <person name="Salcher M."/>
            <person name="Ghai R."/>
            <person name="Kavagutti S V."/>
        </authorList>
    </citation>
    <scope>NUCLEOTIDE SEQUENCE</scope>
</reference>
<accession>A0A6J6DHY8</accession>
<feature type="domain" description="NTP pyrophosphohydrolase MazG-like" evidence="1">
    <location>
        <begin position="28"/>
        <end position="103"/>
    </location>
</feature>
<dbReference type="NCBIfam" id="TIGR00444">
    <property type="entry name" value="mazG"/>
    <property type="match status" value="1"/>
</dbReference>
<sequence length="220" mass="25029">MNSDPLHHLREVMDRLRSPGGCPWDREQDHTSLTRYLLEESYEFIDAVERGDRDEIVEELGDLLLQVFFHARIGEERESDPFDIDIVAEGVAAKLVSRHPHVFTSDPSQQVDSSSEVLRNWERIKNQEKSREDIFDGVPTGQPALSLATKYLQRAMKNSKEMPTVDTNSDLASLADGEIGQALLAIIRVAVEKGIDPESELRRATLRYAESIDRRVESER</sequence>
<dbReference type="GO" id="GO:0006203">
    <property type="term" value="P:dGTP catabolic process"/>
    <property type="evidence" value="ECO:0007669"/>
    <property type="project" value="TreeGrafter"/>
</dbReference>
<dbReference type="GO" id="GO:0046076">
    <property type="term" value="P:dTTP catabolic process"/>
    <property type="evidence" value="ECO:0007669"/>
    <property type="project" value="TreeGrafter"/>
</dbReference>
<dbReference type="PANTHER" id="PTHR30522:SF0">
    <property type="entry name" value="NUCLEOSIDE TRIPHOSPHATE PYROPHOSPHOHYDROLASE"/>
    <property type="match status" value="1"/>
</dbReference>
<dbReference type="CDD" id="cd11528">
    <property type="entry name" value="NTP-PPase_MazG_Nterm"/>
    <property type="match status" value="1"/>
</dbReference>
<name>A0A6J6DHY8_9ZZZZ</name>
<proteinExistence type="predicted"/>
<dbReference type="EMBL" id="CAEZTJ010000022">
    <property type="protein sequence ID" value="CAB4562685.1"/>
    <property type="molecule type" value="Genomic_DNA"/>
</dbReference>
<dbReference type="InterPro" id="IPR004518">
    <property type="entry name" value="MazG-like_dom"/>
</dbReference>
<dbReference type="AlphaFoldDB" id="A0A6J6DHY8"/>
<dbReference type="InterPro" id="IPR048015">
    <property type="entry name" value="NTP-PPase_MazG-like_N"/>
</dbReference>
<dbReference type="GO" id="GO:0046081">
    <property type="term" value="P:dUTP catabolic process"/>
    <property type="evidence" value="ECO:0007669"/>
    <property type="project" value="TreeGrafter"/>
</dbReference>
<dbReference type="Pfam" id="PF03819">
    <property type="entry name" value="MazG"/>
    <property type="match status" value="1"/>
</dbReference>
<dbReference type="SUPFAM" id="SSF101386">
    <property type="entry name" value="all-alpha NTP pyrophosphatases"/>
    <property type="match status" value="1"/>
</dbReference>
<dbReference type="InterPro" id="IPR011551">
    <property type="entry name" value="NTP_PyrPHydrolase_MazG"/>
</dbReference>
<evidence type="ECO:0000259" key="1">
    <source>
        <dbReference type="Pfam" id="PF03819"/>
    </source>
</evidence>
<protein>
    <submittedName>
        <fullName evidence="2">Unannotated protein</fullName>
    </submittedName>
</protein>
<organism evidence="2">
    <name type="scientific">freshwater metagenome</name>
    <dbReference type="NCBI Taxonomy" id="449393"/>
    <lineage>
        <taxon>unclassified sequences</taxon>
        <taxon>metagenomes</taxon>
        <taxon>ecological metagenomes</taxon>
    </lineage>
</organism>
<dbReference type="FunFam" id="1.10.287.1080:FF:000001">
    <property type="entry name" value="Nucleoside triphosphate pyrophosphohydrolase"/>
    <property type="match status" value="1"/>
</dbReference>
<dbReference type="GO" id="GO:0006950">
    <property type="term" value="P:response to stress"/>
    <property type="evidence" value="ECO:0007669"/>
    <property type="project" value="UniProtKB-ARBA"/>
</dbReference>
<dbReference type="GO" id="GO:0046047">
    <property type="term" value="P:TTP catabolic process"/>
    <property type="evidence" value="ECO:0007669"/>
    <property type="project" value="TreeGrafter"/>
</dbReference>
<dbReference type="Gene3D" id="1.10.287.1080">
    <property type="entry name" value="MazG-like"/>
    <property type="match status" value="1"/>
</dbReference>
<dbReference type="GO" id="GO:0047429">
    <property type="term" value="F:nucleoside triphosphate diphosphatase activity"/>
    <property type="evidence" value="ECO:0007669"/>
    <property type="project" value="TreeGrafter"/>
</dbReference>
<dbReference type="GO" id="GO:0046061">
    <property type="term" value="P:dATP catabolic process"/>
    <property type="evidence" value="ECO:0007669"/>
    <property type="project" value="TreeGrafter"/>
</dbReference>
<evidence type="ECO:0000313" key="2">
    <source>
        <dbReference type="EMBL" id="CAB4562685.1"/>
    </source>
</evidence>
<gene>
    <name evidence="2" type="ORF">UFOPK1650_00279</name>
</gene>
<dbReference type="PANTHER" id="PTHR30522">
    <property type="entry name" value="NUCLEOSIDE TRIPHOSPHATE PYROPHOSPHOHYDROLASE"/>
    <property type="match status" value="1"/>
</dbReference>
<dbReference type="GO" id="GO:0046052">
    <property type="term" value="P:UTP catabolic process"/>
    <property type="evidence" value="ECO:0007669"/>
    <property type="project" value="TreeGrafter"/>
</dbReference>